<keyword evidence="3" id="KW-1185">Reference proteome</keyword>
<gene>
    <name evidence="2" type="ORF">ACFSKX_08220</name>
</gene>
<comment type="caution">
    <text evidence="2">The sequence shown here is derived from an EMBL/GenBank/DDBJ whole genome shotgun (WGS) entry which is preliminary data.</text>
</comment>
<dbReference type="InterPro" id="IPR008993">
    <property type="entry name" value="TIMP-like_OB-fold"/>
</dbReference>
<dbReference type="RefSeq" id="WP_265722491.1">
    <property type="nucleotide sequence ID" value="NZ_JAPIVK010000024.1"/>
</dbReference>
<proteinExistence type="predicted"/>
<feature type="chain" id="PRO_5045183042" description="Secreted protein" evidence="1">
    <location>
        <begin position="20"/>
        <end position="157"/>
    </location>
</feature>
<feature type="signal peptide" evidence="1">
    <location>
        <begin position="1"/>
        <end position="19"/>
    </location>
</feature>
<dbReference type="Gene3D" id="2.40.50.120">
    <property type="match status" value="1"/>
</dbReference>
<organism evidence="2 3">
    <name type="scientific">Microbulbifer halophilus</name>
    <dbReference type="NCBI Taxonomy" id="453963"/>
    <lineage>
        <taxon>Bacteria</taxon>
        <taxon>Pseudomonadati</taxon>
        <taxon>Pseudomonadota</taxon>
        <taxon>Gammaproteobacteria</taxon>
        <taxon>Cellvibrionales</taxon>
        <taxon>Microbulbiferaceae</taxon>
        <taxon>Microbulbifer</taxon>
    </lineage>
</organism>
<evidence type="ECO:0000313" key="3">
    <source>
        <dbReference type="Proteomes" id="UP001597425"/>
    </source>
</evidence>
<name>A0ABW5E9Y8_9GAMM</name>
<dbReference type="PROSITE" id="PS51257">
    <property type="entry name" value="PROKAR_LIPOPROTEIN"/>
    <property type="match status" value="1"/>
</dbReference>
<evidence type="ECO:0008006" key="4">
    <source>
        <dbReference type="Google" id="ProtNLM"/>
    </source>
</evidence>
<reference evidence="3" key="1">
    <citation type="journal article" date="2019" name="Int. J. Syst. Evol. Microbiol.">
        <title>The Global Catalogue of Microorganisms (GCM) 10K type strain sequencing project: providing services to taxonomists for standard genome sequencing and annotation.</title>
        <authorList>
            <consortium name="The Broad Institute Genomics Platform"/>
            <consortium name="The Broad Institute Genome Sequencing Center for Infectious Disease"/>
            <person name="Wu L."/>
            <person name="Ma J."/>
        </authorList>
    </citation>
    <scope>NUCLEOTIDE SEQUENCE [LARGE SCALE GENOMIC DNA]</scope>
    <source>
        <strain evidence="3">KCTC 12848</strain>
    </source>
</reference>
<sequence>MMRLVMAVLLMALANGVLACSCAFPEGTLEEKVRSSVESAAAVVLARAESISEAQLPSRFGRPESEGYPGEITHFSEIRSWKGSHGKQFYTRITTACCMCGRSFDEGDTYLLYLYGPDDEGFYSTSICSRTSAQSRVEEGELEVLERVAAEQSKKRE</sequence>
<dbReference type="Proteomes" id="UP001597425">
    <property type="component" value="Unassembled WGS sequence"/>
</dbReference>
<keyword evidence="1" id="KW-0732">Signal</keyword>
<dbReference type="EMBL" id="JBHUJD010000008">
    <property type="protein sequence ID" value="MFD2310401.1"/>
    <property type="molecule type" value="Genomic_DNA"/>
</dbReference>
<evidence type="ECO:0000256" key="1">
    <source>
        <dbReference type="SAM" id="SignalP"/>
    </source>
</evidence>
<protein>
    <recommendedName>
        <fullName evidence="4">Secreted protein</fullName>
    </recommendedName>
</protein>
<accession>A0ABW5E9Y8</accession>
<evidence type="ECO:0000313" key="2">
    <source>
        <dbReference type="EMBL" id="MFD2310401.1"/>
    </source>
</evidence>